<evidence type="ECO:0000313" key="2">
    <source>
        <dbReference type="Proteomes" id="UP001066276"/>
    </source>
</evidence>
<dbReference type="Proteomes" id="UP001066276">
    <property type="component" value="Chromosome 4_2"/>
</dbReference>
<reference evidence="1" key="1">
    <citation type="journal article" date="2022" name="bioRxiv">
        <title>Sequencing and chromosome-scale assembly of the giantPleurodeles waltlgenome.</title>
        <authorList>
            <person name="Brown T."/>
            <person name="Elewa A."/>
            <person name="Iarovenko S."/>
            <person name="Subramanian E."/>
            <person name="Araus A.J."/>
            <person name="Petzold A."/>
            <person name="Susuki M."/>
            <person name="Suzuki K.-i.T."/>
            <person name="Hayashi T."/>
            <person name="Toyoda A."/>
            <person name="Oliveira C."/>
            <person name="Osipova E."/>
            <person name="Leigh N.D."/>
            <person name="Simon A."/>
            <person name="Yun M.H."/>
        </authorList>
    </citation>
    <scope>NUCLEOTIDE SEQUENCE</scope>
    <source>
        <strain evidence="1">20211129_DDA</strain>
        <tissue evidence="1">Liver</tissue>
    </source>
</reference>
<evidence type="ECO:0000313" key="1">
    <source>
        <dbReference type="EMBL" id="KAJ1160898.1"/>
    </source>
</evidence>
<comment type="caution">
    <text evidence="1">The sequence shown here is derived from an EMBL/GenBank/DDBJ whole genome shotgun (WGS) entry which is preliminary data.</text>
</comment>
<organism evidence="1 2">
    <name type="scientific">Pleurodeles waltl</name>
    <name type="common">Iberian ribbed newt</name>
    <dbReference type="NCBI Taxonomy" id="8319"/>
    <lineage>
        <taxon>Eukaryota</taxon>
        <taxon>Metazoa</taxon>
        <taxon>Chordata</taxon>
        <taxon>Craniata</taxon>
        <taxon>Vertebrata</taxon>
        <taxon>Euteleostomi</taxon>
        <taxon>Amphibia</taxon>
        <taxon>Batrachia</taxon>
        <taxon>Caudata</taxon>
        <taxon>Salamandroidea</taxon>
        <taxon>Salamandridae</taxon>
        <taxon>Pleurodelinae</taxon>
        <taxon>Pleurodeles</taxon>
    </lineage>
</organism>
<name>A0AAV7S9Z6_PLEWA</name>
<gene>
    <name evidence="1" type="ORF">NDU88_001388</name>
</gene>
<sequence>MVRMSTVGSSSVMVMSTTAVFFFDGAFIDCNACDVARIIVKIVFDRIGFNANVADDVIVDVIVLVLAVVDVAIDCVVVDESFRGDFAVGGSEDCLEEVTHFLNGVEG</sequence>
<dbReference type="AlphaFoldDB" id="A0AAV7S9Z6"/>
<accession>A0AAV7S9Z6</accession>
<dbReference type="EMBL" id="JANPWB010000008">
    <property type="protein sequence ID" value="KAJ1160898.1"/>
    <property type="molecule type" value="Genomic_DNA"/>
</dbReference>
<keyword evidence="2" id="KW-1185">Reference proteome</keyword>
<proteinExistence type="predicted"/>
<protein>
    <submittedName>
        <fullName evidence="1">Uncharacterized protein</fullName>
    </submittedName>
</protein>